<dbReference type="InterPro" id="IPR000182">
    <property type="entry name" value="GNAT_dom"/>
</dbReference>
<dbReference type="InParanoid" id="A0A066W6C3"/>
<organism evidence="2 3">
    <name type="scientific">Tilletiaria anomala (strain ATCC 24038 / CBS 436.72 / UBC 951)</name>
    <dbReference type="NCBI Taxonomy" id="1037660"/>
    <lineage>
        <taxon>Eukaryota</taxon>
        <taxon>Fungi</taxon>
        <taxon>Dikarya</taxon>
        <taxon>Basidiomycota</taxon>
        <taxon>Ustilaginomycotina</taxon>
        <taxon>Exobasidiomycetes</taxon>
        <taxon>Georgefischeriales</taxon>
        <taxon>Tilletiariaceae</taxon>
        <taxon>Tilletiaria</taxon>
    </lineage>
</organism>
<dbReference type="InterPro" id="IPR016181">
    <property type="entry name" value="Acyl_CoA_acyltransferase"/>
</dbReference>
<comment type="caution">
    <text evidence="2">The sequence shown here is derived from an EMBL/GenBank/DDBJ whole genome shotgun (WGS) entry which is preliminary data.</text>
</comment>
<name>A0A066W6C3_TILAU</name>
<evidence type="ECO:0000259" key="1">
    <source>
        <dbReference type="PROSITE" id="PS51186"/>
    </source>
</evidence>
<dbReference type="Gene3D" id="3.40.630.30">
    <property type="match status" value="1"/>
</dbReference>
<proteinExistence type="predicted"/>
<dbReference type="GeneID" id="25261293"/>
<dbReference type="AlphaFoldDB" id="A0A066W6C3"/>
<sequence length="252" mass="27889">MEAPKKQIKVVLAEPQDADTLGDIHGRAFASCLTSIFPMGPELTVPYLDFRRSQCRRQAVAVHDPVQKSLRKSYPSILLKAVLRDQATGKDEIVGVLVGQVVPRRSDSVAKASIDRADASLPVLKFPEGYNERIWNALRDLMIKAEADFVGNQTVLGQFKISSLDIGILAVSSAARGYGIGRAMIDHLKSHYPGLPICLTAFESAVGFYGRNGFECPRDRMISHPDWGFRLFPCIWRPTSTDAVDEENIDNM</sequence>
<dbReference type="Proteomes" id="UP000027361">
    <property type="component" value="Unassembled WGS sequence"/>
</dbReference>
<reference evidence="2 3" key="1">
    <citation type="submission" date="2014-05" db="EMBL/GenBank/DDBJ databases">
        <title>Draft genome sequence of a rare smut relative, Tilletiaria anomala UBC 951.</title>
        <authorList>
            <consortium name="DOE Joint Genome Institute"/>
            <person name="Toome M."/>
            <person name="Kuo A."/>
            <person name="Henrissat B."/>
            <person name="Lipzen A."/>
            <person name="Tritt A."/>
            <person name="Yoshinaga Y."/>
            <person name="Zane M."/>
            <person name="Barry K."/>
            <person name="Grigoriev I.V."/>
            <person name="Spatafora J.W."/>
            <person name="Aimea M.C."/>
        </authorList>
    </citation>
    <scope>NUCLEOTIDE SEQUENCE [LARGE SCALE GENOMIC DNA]</scope>
    <source>
        <strain evidence="2 3">UBC 951</strain>
    </source>
</reference>
<dbReference type="PROSITE" id="PS51186">
    <property type="entry name" value="GNAT"/>
    <property type="match status" value="1"/>
</dbReference>
<dbReference type="Pfam" id="PF13508">
    <property type="entry name" value="Acetyltransf_7"/>
    <property type="match status" value="1"/>
</dbReference>
<dbReference type="RefSeq" id="XP_013243521.1">
    <property type="nucleotide sequence ID" value="XM_013388067.1"/>
</dbReference>
<keyword evidence="3" id="KW-1185">Reference proteome</keyword>
<dbReference type="SUPFAM" id="SSF55729">
    <property type="entry name" value="Acyl-CoA N-acyltransferases (Nat)"/>
    <property type="match status" value="1"/>
</dbReference>
<feature type="domain" description="N-acetyltransferase" evidence="1">
    <location>
        <begin position="96"/>
        <end position="234"/>
    </location>
</feature>
<accession>A0A066W6C3</accession>
<protein>
    <recommendedName>
        <fullName evidence="1">N-acetyltransferase domain-containing protein</fullName>
    </recommendedName>
</protein>
<evidence type="ECO:0000313" key="2">
    <source>
        <dbReference type="EMBL" id="KDN46310.1"/>
    </source>
</evidence>
<dbReference type="EMBL" id="JMSN01000036">
    <property type="protein sequence ID" value="KDN46310.1"/>
    <property type="molecule type" value="Genomic_DNA"/>
</dbReference>
<gene>
    <name evidence="2" type="ORF">K437DRAFT_109695</name>
</gene>
<evidence type="ECO:0000313" key="3">
    <source>
        <dbReference type="Proteomes" id="UP000027361"/>
    </source>
</evidence>
<dbReference type="HOGENOM" id="CLU_1103409_0_0_1"/>
<dbReference type="GO" id="GO:0016747">
    <property type="term" value="F:acyltransferase activity, transferring groups other than amino-acyl groups"/>
    <property type="evidence" value="ECO:0007669"/>
    <property type="project" value="InterPro"/>
</dbReference>